<dbReference type="Pfam" id="PF10082">
    <property type="entry name" value="BBP2_2"/>
    <property type="match status" value="1"/>
</dbReference>
<dbReference type="AlphaFoldDB" id="A0A0F3IN59"/>
<evidence type="ECO:0000313" key="3">
    <source>
        <dbReference type="EMBL" id="KJV08170.1"/>
    </source>
</evidence>
<evidence type="ECO:0000256" key="1">
    <source>
        <dbReference type="SAM" id="MobiDB-lite"/>
    </source>
</evidence>
<feature type="region of interest" description="Disordered" evidence="1">
    <location>
        <begin position="30"/>
        <end position="70"/>
    </location>
</feature>
<evidence type="ECO:0008006" key="5">
    <source>
        <dbReference type="Google" id="ProtNLM"/>
    </source>
</evidence>
<dbReference type="Proteomes" id="UP000033774">
    <property type="component" value="Unassembled WGS sequence"/>
</dbReference>
<comment type="caution">
    <text evidence="3">The sequence shown here is derived from an EMBL/GenBank/DDBJ whole genome shotgun (WGS) entry which is preliminary data.</text>
</comment>
<dbReference type="EMBL" id="LAJY01000749">
    <property type="protein sequence ID" value="KJV08170.1"/>
    <property type="molecule type" value="Genomic_DNA"/>
</dbReference>
<name>A0A0F3IN59_9PROT</name>
<dbReference type="PROSITE" id="PS51257">
    <property type="entry name" value="PROKAR_LIPOPROTEIN"/>
    <property type="match status" value="1"/>
</dbReference>
<keyword evidence="4" id="KW-1185">Reference proteome</keyword>
<accession>A0A0F3IN59</accession>
<organism evidence="3 4">
    <name type="scientific">Elstera litoralis</name>
    <dbReference type="NCBI Taxonomy" id="552518"/>
    <lineage>
        <taxon>Bacteria</taxon>
        <taxon>Pseudomonadati</taxon>
        <taxon>Pseudomonadota</taxon>
        <taxon>Alphaproteobacteria</taxon>
        <taxon>Rhodospirillales</taxon>
        <taxon>Rhodospirillaceae</taxon>
        <taxon>Elstera</taxon>
    </lineage>
</organism>
<gene>
    <name evidence="3" type="ORF">VZ95_19510</name>
</gene>
<evidence type="ECO:0000313" key="4">
    <source>
        <dbReference type="Proteomes" id="UP000033774"/>
    </source>
</evidence>
<protein>
    <recommendedName>
        <fullName evidence="5">LptD C-terminal domain-containing protein</fullName>
    </recommendedName>
</protein>
<feature type="signal peptide" evidence="2">
    <location>
        <begin position="1"/>
        <end position="28"/>
    </location>
</feature>
<sequence>MIQLLKRANWRQGSFVGLSLLLSCTALAQSGPRPETAPGQDPRRAGGAKITTDLNPPANARENDDTEQLADRYQPKGITLGKFLLLPKIEFDQTYNDNVYASEKDKKGDFISIVRPEVTLRLREPTYSWNTNANIEASRY</sequence>
<dbReference type="InterPro" id="IPR018759">
    <property type="entry name" value="BBP2_2"/>
</dbReference>
<evidence type="ECO:0000256" key="2">
    <source>
        <dbReference type="SAM" id="SignalP"/>
    </source>
</evidence>
<dbReference type="RefSeq" id="WP_045777349.1">
    <property type="nucleotide sequence ID" value="NZ_LAJY01000749.1"/>
</dbReference>
<proteinExistence type="predicted"/>
<keyword evidence="2" id="KW-0732">Signal</keyword>
<reference evidence="3 4" key="1">
    <citation type="submission" date="2015-03" db="EMBL/GenBank/DDBJ databases">
        <title>Draft genome sequence of Elstera litoralis.</title>
        <authorList>
            <person name="Rahalkar M.C."/>
            <person name="Dhakephalkar P.K."/>
            <person name="Pore S.D."/>
            <person name="Arora P."/>
            <person name="Kapse N.G."/>
            <person name="Pandit P.S."/>
        </authorList>
    </citation>
    <scope>NUCLEOTIDE SEQUENCE [LARGE SCALE GENOMIC DNA]</scope>
    <source>
        <strain evidence="3 4">Dia-1</strain>
    </source>
</reference>
<feature type="chain" id="PRO_5002462464" description="LptD C-terminal domain-containing protein" evidence="2">
    <location>
        <begin position="29"/>
        <end position="140"/>
    </location>
</feature>
<feature type="non-terminal residue" evidence="3">
    <location>
        <position position="140"/>
    </location>
</feature>